<feature type="compositionally biased region" description="Basic residues" evidence="11">
    <location>
        <begin position="156"/>
        <end position="174"/>
    </location>
</feature>
<dbReference type="Gene3D" id="2.40.50.140">
    <property type="entry name" value="Nucleic acid-binding proteins"/>
    <property type="match status" value="1"/>
</dbReference>
<dbReference type="SMART" id="SM00847">
    <property type="entry name" value="HA2"/>
    <property type="match status" value="1"/>
</dbReference>
<dbReference type="Pfam" id="PF00271">
    <property type="entry name" value="Helicase_C"/>
    <property type="match status" value="1"/>
</dbReference>
<dbReference type="InterPro" id="IPR011709">
    <property type="entry name" value="DEAD-box_helicase_OB_fold"/>
</dbReference>
<dbReference type="EMBL" id="JASNQZ010000011">
    <property type="protein sequence ID" value="KAL0951655.1"/>
    <property type="molecule type" value="Genomic_DNA"/>
</dbReference>
<dbReference type="Proteomes" id="UP001556367">
    <property type="component" value="Unassembled WGS sequence"/>
</dbReference>
<dbReference type="InterPro" id="IPR011545">
    <property type="entry name" value="DEAD/DEAH_box_helicase_dom"/>
</dbReference>
<dbReference type="CDD" id="cd18791">
    <property type="entry name" value="SF2_C_RHA"/>
    <property type="match status" value="1"/>
</dbReference>
<keyword evidence="4" id="KW-0547">Nucleotide-binding</keyword>
<dbReference type="PANTHER" id="PTHR18934">
    <property type="entry name" value="ATP-DEPENDENT RNA HELICASE"/>
    <property type="match status" value="1"/>
</dbReference>
<dbReference type="InterPro" id="IPR002464">
    <property type="entry name" value="DNA/RNA_helicase_DEAH_CS"/>
</dbReference>
<proteinExistence type="predicted"/>
<feature type="compositionally biased region" description="Polar residues" evidence="11">
    <location>
        <begin position="316"/>
        <end position="328"/>
    </location>
</feature>
<evidence type="ECO:0000256" key="11">
    <source>
        <dbReference type="SAM" id="MobiDB-lite"/>
    </source>
</evidence>
<dbReference type="PROSITE" id="PS51192">
    <property type="entry name" value="HELICASE_ATP_BIND_1"/>
    <property type="match status" value="1"/>
</dbReference>
<dbReference type="Pfam" id="PF00270">
    <property type="entry name" value="DEAD"/>
    <property type="match status" value="1"/>
</dbReference>
<comment type="subcellular location">
    <subcellularLocation>
        <location evidence="1">Nucleus</location>
    </subcellularLocation>
</comment>
<dbReference type="SUPFAM" id="SSF50249">
    <property type="entry name" value="Nucleic acid-binding proteins"/>
    <property type="match status" value="1"/>
</dbReference>
<evidence type="ECO:0000256" key="1">
    <source>
        <dbReference type="ARBA" id="ARBA00004123"/>
    </source>
</evidence>
<dbReference type="Gene3D" id="3.40.50.300">
    <property type="entry name" value="P-loop containing nucleotide triphosphate hydrolases"/>
    <property type="match status" value="2"/>
</dbReference>
<evidence type="ECO:0000256" key="4">
    <source>
        <dbReference type="ARBA" id="ARBA00022741"/>
    </source>
</evidence>
<feature type="domain" description="S1 motif" evidence="12">
    <location>
        <begin position="211"/>
        <end position="282"/>
    </location>
</feature>
<dbReference type="EC" id="3.6.4.13" evidence="2"/>
<feature type="region of interest" description="Disordered" evidence="11">
    <location>
        <begin position="83"/>
        <end position="107"/>
    </location>
</feature>
<dbReference type="Pfam" id="PF04408">
    <property type="entry name" value="WHD_HA2"/>
    <property type="match status" value="1"/>
</dbReference>
<dbReference type="PROSITE" id="PS50126">
    <property type="entry name" value="S1"/>
    <property type="match status" value="1"/>
</dbReference>
<evidence type="ECO:0000313" key="16">
    <source>
        <dbReference type="Proteomes" id="UP001556367"/>
    </source>
</evidence>
<evidence type="ECO:0000256" key="8">
    <source>
        <dbReference type="ARBA" id="ARBA00023187"/>
    </source>
</evidence>
<keyword evidence="6" id="KW-0347">Helicase</keyword>
<keyword evidence="9" id="KW-0539">Nucleus</keyword>
<dbReference type="InterPro" id="IPR048333">
    <property type="entry name" value="HA2_WH"/>
</dbReference>
<dbReference type="CDD" id="cd21691">
    <property type="entry name" value="GH2-like_DHX8"/>
    <property type="match status" value="1"/>
</dbReference>
<keyword evidence="3" id="KW-0507">mRNA processing</keyword>
<keyword evidence="8" id="KW-0508">mRNA splicing</keyword>
<feature type="domain" description="Helicase ATP-binding" evidence="13">
    <location>
        <begin position="519"/>
        <end position="682"/>
    </location>
</feature>
<feature type="compositionally biased region" description="Basic and acidic residues" evidence="11">
    <location>
        <begin position="184"/>
        <end position="195"/>
    </location>
</feature>
<dbReference type="PROSITE" id="PS51194">
    <property type="entry name" value="HELICASE_CTER"/>
    <property type="match status" value="1"/>
</dbReference>
<evidence type="ECO:0000259" key="12">
    <source>
        <dbReference type="PROSITE" id="PS50126"/>
    </source>
</evidence>
<comment type="catalytic activity">
    <reaction evidence="10">
        <text>ATP + H2O = ADP + phosphate + H(+)</text>
        <dbReference type="Rhea" id="RHEA:13065"/>
        <dbReference type="ChEBI" id="CHEBI:15377"/>
        <dbReference type="ChEBI" id="CHEBI:15378"/>
        <dbReference type="ChEBI" id="CHEBI:30616"/>
        <dbReference type="ChEBI" id="CHEBI:43474"/>
        <dbReference type="ChEBI" id="CHEBI:456216"/>
        <dbReference type="EC" id="3.6.4.13"/>
    </reaction>
</comment>
<dbReference type="Gene3D" id="1.20.120.1080">
    <property type="match status" value="1"/>
</dbReference>
<dbReference type="CDD" id="cd05684">
    <property type="entry name" value="S1_DHX8_helicase"/>
    <property type="match status" value="1"/>
</dbReference>
<keyword evidence="16" id="KW-1185">Reference proteome</keyword>
<evidence type="ECO:0000313" key="15">
    <source>
        <dbReference type="EMBL" id="KAL0951655.1"/>
    </source>
</evidence>
<feature type="region of interest" description="Disordered" evidence="11">
    <location>
        <begin position="142"/>
        <end position="202"/>
    </location>
</feature>
<name>A0ABR3J940_9AGAR</name>
<gene>
    <name evidence="15" type="ORF">HGRIS_008335</name>
</gene>
<organism evidence="15 16">
    <name type="scientific">Hohenbuehelia grisea</name>
    <dbReference type="NCBI Taxonomy" id="104357"/>
    <lineage>
        <taxon>Eukaryota</taxon>
        <taxon>Fungi</taxon>
        <taxon>Dikarya</taxon>
        <taxon>Basidiomycota</taxon>
        <taxon>Agaricomycotina</taxon>
        <taxon>Agaricomycetes</taxon>
        <taxon>Agaricomycetidae</taxon>
        <taxon>Agaricales</taxon>
        <taxon>Pleurotineae</taxon>
        <taxon>Pleurotaceae</taxon>
        <taxon>Hohenbuehelia</taxon>
    </lineage>
</organism>
<dbReference type="Pfam" id="PF21010">
    <property type="entry name" value="HA2_C"/>
    <property type="match status" value="1"/>
</dbReference>
<feature type="region of interest" description="Disordered" evidence="11">
    <location>
        <begin position="432"/>
        <end position="453"/>
    </location>
</feature>
<dbReference type="PANTHER" id="PTHR18934:SF85">
    <property type="entry name" value="ATP-DEPENDENT RNA HELICASE DHX8"/>
    <property type="match status" value="1"/>
</dbReference>
<dbReference type="InterPro" id="IPR003029">
    <property type="entry name" value="S1_domain"/>
</dbReference>
<dbReference type="InterPro" id="IPR044762">
    <property type="entry name" value="DHX8/Prp22_DEXHc"/>
</dbReference>
<protein>
    <recommendedName>
        <fullName evidence="2">RNA helicase</fullName>
        <ecNumber evidence="2">3.6.4.13</ecNumber>
    </recommendedName>
</protein>
<dbReference type="InterPro" id="IPR001650">
    <property type="entry name" value="Helicase_C-like"/>
</dbReference>
<dbReference type="Pfam" id="PF00575">
    <property type="entry name" value="S1"/>
    <property type="match status" value="1"/>
</dbReference>
<feature type="region of interest" description="Disordered" evidence="11">
    <location>
        <begin position="309"/>
        <end position="337"/>
    </location>
</feature>
<evidence type="ECO:0000256" key="5">
    <source>
        <dbReference type="ARBA" id="ARBA00022801"/>
    </source>
</evidence>
<evidence type="ECO:0000256" key="9">
    <source>
        <dbReference type="ARBA" id="ARBA00023242"/>
    </source>
</evidence>
<evidence type="ECO:0000259" key="13">
    <source>
        <dbReference type="PROSITE" id="PS51192"/>
    </source>
</evidence>
<evidence type="ECO:0000256" key="10">
    <source>
        <dbReference type="ARBA" id="ARBA00047984"/>
    </source>
</evidence>
<dbReference type="SMART" id="SM00316">
    <property type="entry name" value="S1"/>
    <property type="match status" value="1"/>
</dbReference>
<reference evidence="16" key="1">
    <citation type="submission" date="2024-06" db="EMBL/GenBank/DDBJ databases">
        <title>Multi-omics analyses provide insights into the biosynthesis of the anticancer antibiotic pleurotin in Hohenbuehelia grisea.</title>
        <authorList>
            <person name="Weaver J.A."/>
            <person name="Alberti F."/>
        </authorList>
    </citation>
    <scope>NUCLEOTIDE SEQUENCE [LARGE SCALE GENOMIC DNA]</scope>
    <source>
        <strain evidence="16">T-177</strain>
    </source>
</reference>
<dbReference type="SMART" id="SM00490">
    <property type="entry name" value="HELICc"/>
    <property type="match status" value="1"/>
</dbReference>
<evidence type="ECO:0000256" key="6">
    <source>
        <dbReference type="ARBA" id="ARBA00022806"/>
    </source>
</evidence>
<dbReference type="InterPro" id="IPR007502">
    <property type="entry name" value="Helicase-assoc_dom"/>
</dbReference>
<dbReference type="InterPro" id="IPR049588">
    <property type="entry name" value="DHX8_GH2-like"/>
</dbReference>
<keyword evidence="5" id="KW-0378">Hydrolase</keyword>
<dbReference type="SUPFAM" id="SSF52540">
    <property type="entry name" value="P-loop containing nucleoside triphosphate hydrolases"/>
    <property type="match status" value="1"/>
</dbReference>
<dbReference type="Pfam" id="PF07717">
    <property type="entry name" value="OB_NTP_bind"/>
    <property type="match status" value="1"/>
</dbReference>
<feature type="domain" description="Helicase C-terminal" evidence="14">
    <location>
        <begin position="700"/>
        <end position="880"/>
    </location>
</feature>
<dbReference type="InterPro" id="IPR049621">
    <property type="entry name" value="S1_DHX8_helicase"/>
</dbReference>
<dbReference type="InterPro" id="IPR027417">
    <property type="entry name" value="P-loop_NTPase"/>
</dbReference>
<evidence type="ECO:0000256" key="7">
    <source>
        <dbReference type="ARBA" id="ARBA00022840"/>
    </source>
</evidence>
<dbReference type="PROSITE" id="PS00690">
    <property type="entry name" value="DEAH_ATP_HELICASE"/>
    <property type="match status" value="1"/>
</dbReference>
<evidence type="ECO:0000256" key="3">
    <source>
        <dbReference type="ARBA" id="ARBA00022664"/>
    </source>
</evidence>
<dbReference type="InterPro" id="IPR014001">
    <property type="entry name" value="Helicase_ATP-bd"/>
</dbReference>
<evidence type="ECO:0000259" key="14">
    <source>
        <dbReference type="PROSITE" id="PS51194"/>
    </source>
</evidence>
<keyword evidence="7" id="KW-0067">ATP-binding</keyword>
<evidence type="ECO:0000256" key="2">
    <source>
        <dbReference type="ARBA" id="ARBA00012552"/>
    </source>
</evidence>
<accession>A0ABR3J940</accession>
<dbReference type="SMART" id="SM00487">
    <property type="entry name" value="DEXDc"/>
    <property type="match status" value="1"/>
</dbReference>
<dbReference type="InterPro" id="IPR012340">
    <property type="entry name" value="NA-bd_OB-fold"/>
</dbReference>
<comment type="caution">
    <text evidence="15">The sequence shown here is derived from an EMBL/GenBank/DDBJ whole genome shotgun (WGS) entry which is preliminary data.</text>
</comment>
<dbReference type="CDD" id="cd17971">
    <property type="entry name" value="DEXHc_DHX8"/>
    <property type="match status" value="1"/>
</dbReference>
<sequence>MANDDLYNLEYLSLVAKITQEIVNHTGLSDKTLAEFVINLHDQSHGKLATFKQTLSDAGAPFPDSVVDNMDRLILSMHPKYKKKFATPGNGKEKASDAEQELTEQDKKKRMFPGLALADNEVPSAVTDDVFLKEIGDLVSGKKVPSKRPLEESGRSPKRQRRSRSRSRSPRRGRSPSPPNGRGYGDRGRRDDRRGWNGSSRQPLDDRPVLYKIYSGKVTGLKEFGAFVTLEGVAGRVEGMVHVSNIQVGARANSAADLLSRNQPVKVKVMSVAGQRLGLSMKDVDQTTGRDLTPHLRIKSEEEMEQERMQAARASSGANALPLNSKNNDAPVRSAKRLTSPERWEIKQLISSGIIPASEYPELDEDFNNPAAVMEIEEELDVEIREDEPPFLAGQTKRTLDLSPVKIVKAPDGSLNRAALAGASLAKERRELRQQEVNEEADSQARDFSQPWLDPMSKDTDKVFAQDLRGNLRGQKAGEVPKWKESTFNKATTFGEITTLSIQDQRKSLPIYKLRDPLLQAIGDHQVLIVVGDTGSGKTTQMVQYLAEAGYADKGRIGCTQPRRVAAMSVAKRVSEEVGCRMGQEVGYTIRFEDCTSPETRIKYMTDGMLQRECLIDPLCSQYSVIMLDEAHERTIATDVLFGLLKKAVKKRPDLKLIVTSATLDAEKFSKYFFGCPIFTIPGRTYPVEILYTKEPESDYLDASLITVMQIHLSEPKGDILLFLTGQEEIDTACEILYERMKALGPKVPDLIILPIYSALPSEVQSRVFEPTPPGARKVVIATNVAETSLTIPGIYYVIDPGFSKQNAYDPRLGMDSLVVMPISQAQARQRSGRAGRTGPGKCYRLYTEAAFRNEMLPNSIPDIQRTNLASTILQLKAMGINDLLSFDFMDPPPAPTMLTALESLYALSALDDEGLLTRLGRKMADFPMEPPLAKMLIASVELGCSEEILSIVAMLSVQTVFYRPKEKQGQADSKKAKFHQPEGDHLTLLTVYNGWKGANFSNPWCYENFIQARSMRRAQDVRKQLLGIMDRYKHDILSAGRDFNLVRKAICSGYFRNAAKKDPQEGYKTLVEGTPVYIHPSSALFNRNPEWLVYHELVLTTREYCHNVTAVEPKWLVEVAPQFFKVADANKISKRKRQEKIEPLFNKYEKPDEWRLSKVKRSARSSQTFG</sequence>